<evidence type="ECO:0000256" key="1">
    <source>
        <dbReference type="SAM" id="MobiDB-lite"/>
    </source>
</evidence>
<dbReference type="SUPFAM" id="SSF52087">
    <property type="entry name" value="CRAL/TRIO domain"/>
    <property type="match status" value="1"/>
</dbReference>
<sequence length="356" mass="41457">MKIYTNFFSQRKCHQQSKKSSTKERREQSLSQSTTDSDVCCSETDTAEILETRESGPRAQQGSSLALEERWSTDRMVQVAELWKLGQEEQAKLGELQPRIADIDHWKNDPFEAVYFLLEKKWNIDKAESLFRDVHKWRMTEGVDEILDTYQPDPLFNYFPNAILRGVDYEGSPVHLERPGICDSLGFYQRFGEDGVFRHAVYLRELDTRGSWHQAYQREHGRRVTKITMIIDLQGLSRDQLMRPALISLMGRILRLGDEMYPPLSKRIIVLRAPRMFKALWSMTQNFLQDEVKERIIFSTENDYLQVIDRYMDRSVLPPCICPDEGKGEGTLGFENVQWEGGKLSDIETRLADAQE</sequence>
<dbReference type="SUPFAM" id="SSF46938">
    <property type="entry name" value="CRAL/TRIO N-terminal domain"/>
    <property type="match status" value="1"/>
</dbReference>
<keyword evidence="4" id="KW-1185">Reference proteome</keyword>
<dbReference type="Gene3D" id="3.40.525.10">
    <property type="entry name" value="CRAL-TRIO lipid binding domain"/>
    <property type="match status" value="1"/>
</dbReference>
<accession>A0A9N8EF15</accession>
<dbReference type="PANTHER" id="PTHR23324:SF83">
    <property type="entry name" value="SEC14-LIKE PROTEIN 2"/>
    <property type="match status" value="1"/>
</dbReference>
<evidence type="ECO:0000313" key="4">
    <source>
        <dbReference type="Proteomes" id="UP001153069"/>
    </source>
</evidence>
<name>A0A9N8EF15_9STRA</name>
<proteinExistence type="predicted"/>
<dbReference type="Pfam" id="PF00650">
    <property type="entry name" value="CRAL_TRIO"/>
    <property type="match status" value="1"/>
</dbReference>
<reference evidence="3" key="1">
    <citation type="submission" date="2020-06" db="EMBL/GenBank/DDBJ databases">
        <authorList>
            <consortium name="Plant Systems Biology data submission"/>
        </authorList>
    </citation>
    <scope>NUCLEOTIDE SEQUENCE</scope>
    <source>
        <strain evidence="3">D6</strain>
    </source>
</reference>
<dbReference type="PROSITE" id="PS50191">
    <property type="entry name" value="CRAL_TRIO"/>
    <property type="match status" value="1"/>
</dbReference>
<feature type="domain" description="CRAL-TRIO" evidence="2">
    <location>
        <begin position="151"/>
        <end position="334"/>
    </location>
</feature>
<dbReference type="SMART" id="SM00516">
    <property type="entry name" value="SEC14"/>
    <property type="match status" value="1"/>
</dbReference>
<dbReference type="InterPro" id="IPR036865">
    <property type="entry name" value="CRAL-TRIO_dom_sf"/>
</dbReference>
<dbReference type="AlphaFoldDB" id="A0A9N8EF15"/>
<dbReference type="InterPro" id="IPR001251">
    <property type="entry name" value="CRAL-TRIO_dom"/>
</dbReference>
<dbReference type="Proteomes" id="UP001153069">
    <property type="component" value="Unassembled WGS sequence"/>
</dbReference>
<protein>
    <submittedName>
        <fullName evidence="3">SEC14-like protein 5</fullName>
    </submittedName>
</protein>
<organism evidence="3 4">
    <name type="scientific">Seminavis robusta</name>
    <dbReference type="NCBI Taxonomy" id="568900"/>
    <lineage>
        <taxon>Eukaryota</taxon>
        <taxon>Sar</taxon>
        <taxon>Stramenopiles</taxon>
        <taxon>Ochrophyta</taxon>
        <taxon>Bacillariophyta</taxon>
        <taxon>Bacillariophyceae</taxon>
        <taxon>Bacillariophycidae</taxon>
        <taxon>Naviculales</taxon>
        <taxon>Naviculaceae</taxon>
        <taxon>Seminavis</taxon>
    </lineage>
</organism>
<dbReference type="EMBL" id="CAICTM010000896">
    <property type="protein sequence ID" value="CAB9517994.1"/>
    <property type="molecule type" value="Genomic_DNA"/>
</dbReference>
<dbReference type="InterPro" id="IPR036273">
    <property type="entry name" value="CRAL/TRIO_N_dom_sf"/>
</dbReference>
<comment type="caution">
    <text evidence="3">The sequence shown here is derived from an EMBL/GenBank/DDBJ whole genome shotgun (WGS) entry which is preliminary data.</text>
</comment>
<dbReference type="GO" id="GO:0005737">
    <property type="term" value="C:cytoplasm"/>
    <property type="evidence" value="ECO:0007669"/>
    <property type="project" value="TreeGrafter"/>
</dbReference>
<evidence type="ECO:0000313" key="3">
    <source>
        <dbReference type="EMBL" id="CAB9517994.1"/>
    </source>
</evidence>
<dbReference type="InterPro" id="IPR051064">
    <property type="entry name" value="SEC14/CRAL-TRIO_domain"/>
</dbReference>
<feature type="region of interest" description="Disordered" evidence="1">
    <location>
        <begin position="12"/>
        <end position="40"/>
    </location>
</feature>
<evidence type="ECO:0000259" key="2">
    <source>
        <dbReference type="PROSITE" id="PS50191"/>
    </source>
</evidence>
<dbReference type="CDD" id="cd00170">
    <property type="entry name" value="SEC14"/>
    <property type="match status" value="1"/>
</dbReference>
<gene>
    <name evidence="3" type="ORF">SEMRO_898_G217590.1</name>
</gene>
<dbReference type="PANTHER" id="PTHR23324">
    <property type="entry name" value="SEC14 RELATED PROTEIN"/>
    <property type="match status" value="1"/>
</dbReference>
<dbReference type="OrthoDB" id="42535at2759"/>